<evidence type="ECO:0000313" key="7">
    <source>
        <dbReference type="Proteomes" id="UP001161065"/>
    </source>
</evidence>
<dbReference type="RefSeq" id="WP_003066554.1">
    <property type="nucleotide sequence ID" value="NZ_ADVQ01000049.1"/>
</dbReference>
<dbReference type="PRINTS" id="PR00039">
    <property type="entry name" value="HTHLYSR"/>
</dbReference>
<dbReference type="Pfam" id="PF00126">
    <property type="entry name" value="HTH_1"/>
    <property type="match status" value="1"/>
</dbReference>
<dbReference type="Proteomes" id="UP001161065">
    <property type="component" value="Unassembled WGS sequence"/>
</dbReference>
<evidence type="ECO:0000256" key="2">
    <source>
        <dbReference type="ARBA" id="ARBA00023015"/>
    </source>
</evidence>
<dbReference type="InterPro" id="IPR000847">
    <property type="entry name" value="LysR_HTH_N"/>
</dbReference>
<feature type="domain" description="HTH lysR-type" evidence="5">
    <location>
        <begin position="3"/>
        <end position="61"/>
    </location>
</feature>
<proteinExistence type="inferred from homology"/>
<organism evidence="6 7">
    <name type="scientific">Comamonas thiooxydans</name>
    <dbReference type="NCBI Taxonomy" id="363952"/>
    <lineage>
        <taxon>Bacteria</taxon>
        <taxon>Pseudomonadati</taxon>
        <taxon>Pseudomonadota</taxon>
        <taxon>Betaproteobacteria</taxon>
        <taxon>Burkholderiales</taxon>
        <taxon>Comamonadaceae</taxon>
        <taxon>Comamonas</taxon>
    </lineage>
</organism>
<accession>A0AA42TPZ9</accession>
<dbReference type="SUPFAM" id="SSF46785">
    <property type="entry name" value="Winged helix' DNA-binding domain"/>
    <property type="match status" value="1"/>
</dbReference>
<evidence type="ECO:0000313" key="6">
    <source>
        <dbReference type="EMBL" id="MDH1335477.1"/>
    </source>
</evidence>
<evidence type="ECO:0000256" key="4">
    <source>
        <dbReference type="ARBA" id="ARBA00023163"/>
    </source>
</evidence>
<dbReference type="InterPro" id="IPR036390">
    <property type="entry name" value="WH_DNA-bd_sf"/>
</dbReference>
<reference evidence="6" key="1">
    <citation type="submission" date="2022-09" db="EMBL/GenBank/DDBJ databases">
        <title>Intensive care unit water sources are persistently colonized with multi-drug resistant bacteria and are the site of extensive horizontal gene transfer of antibiotic resistance genes.</title>
        <authorList>
            <person name="Diorio-Toth L."/>
        </authorList>
    </citation>
    <scope>NUCLEOTIDE SEQUENCE</scope>
    <source>
        <strain evidence="6">GD03832</strain>
    </source>
</reference>
<keyword evidence="3" id="KW-0238">DNA-binding</keyword>
<dbReference type="EMBL" id="JAOCEK010000012">
    <property type="protein sequence ID" value="MDH1335477.1"/>
    <property type="molecule type" value="Genomic_DNA"/>
</dbReference>
<dbReference type="FunFam" id="1.10.10.10:FF:000001">
    <property type="entry name" value="LysR family transcriptional regulator"/>
    <property type="match status" value="1"/>
</dbReference>
<dbReference type="AlphaFoldDB" id="A0AA42TPZ9"/>
<dbReference type="Gene3D" id="3.40.190.10">
    <property type="entry name" value="Periplasmic binding protein-like II"/>
    <property type="match status" value="2"/>
</dbReference>
<comment type="similarity">
    <text evidence="1">Belongs to the LysR transcriptional regulatory family.</text>
</comment>
<dbReference type="PANTHER" id="PTHR30346:SF0">
    <property type="entry name" value="HCA OPERON TRANSCRIPTIONAL ACTIVATOR HCAR"/>
    <property type="match status" value="1"/>
</dbReference>
<dbReference type="SUPFAM" id="SSF53850">
    <property type="entry name" value="Periplasmic binding protein-like II"/>
    <property type="match status" value="1"/>
</dbReference>
<protein>
    <submittedName>
        <fullName evidence="6">LysR family transcriptional regulator</fullName>
    </submittedName>
</protein>
<keyword evidence="2" id="KW-0805">Transcription regulation</keyword>
<keyword evidence="4" id="KW-0804">Transcription</keyword>
<dbReference type="Pfam" id="PF03466">
    <property type="entry name" value="LysR_substrate"/>
    <property type="match status" value="1"/>
</dbReference>
<dbReference type="InterPro" id="IPR005119">
    <property type="entry name" value="LysR_subst-bd"/>
</dbReference>
<comment type="caution">
    <text evidence="6">The sequence shown here is derived from an EMBL/GenBank/DDBJ whole genome shotgun (WGS) entry which is preliminary data.</text>
</comment>
<evidence type="ECO:0000259" key="5">
    <source>
        <dbReference type="PROSITE" id="PS50931"/>
    </source>
</evidence>
<dbReference type="Gene3D" id="1.10.10.10">
    <property type="entry name" value="Winged helix-like DNA-binding domain superfamily/Winged helix DNA-binding domain"/>
    <property type="match status" value="1"/>
</dbReference>
<dbReference type="InterPro" id="IPR036388">
    <property type="entry name" value="WH-like_DNA-bd_sf"/>
</dbReference>
<dbReference type="GO" id="GO:0003677">
    <property type="term" value="F:DNA binding"/>
    <property type="evidence" value="ECO:0007669"/>
    <property type="project" value="UniProtKB-KW"/>
</dbReference>
<dbReference type="PROSITE" id="PS50931">
    <property type="entry name" value="HTH_LYSR"/>
    <property type="match status" value="1"/>
</dbReference>
<gene>
    <name evidence="6" type="ORF">N5D63_15140</name>
</gene>
<dbReference type="GO" id="GO:0032993">
    <property type="term" value="C:protein-DNA complex"/>
    <property type="evidence" value="ECO:0007669"/>
    <property type="project" value="TreeGrafter"/>
</dbReference>
<evidence type="ECO:0000256" key="1">
    <source>
        <dbReference type="ARBA" id="ARBA00009437"/>
    </source>
</evidence>
<dbReference type="GO" id="GO:0003700">
    <property type="term" value="F:DNA-binding transcription factor activity"/>
    <property type="evidence" value="ECO:0007669"/>
    <property type="project" value="InterPro"/>
</dbReference>
<dbReference type="PANTHER" id="PTHR30346">
    <property type="entry name" value="TRANSCRIPTIONAL DUAL REGULATOR HCAR-RELATED"/>
    <property type="match status" value="1"/>
</dbReference>
<evidence type="ECO:0000256" key="3">
    <source>
        <dbReference type="ARBA" id="ARBA00023125"/>
    </source>
</evidence>
<sequence length="305" mass="33961">MKITLRHIRCALGVARHGNITQAAERLNVSQPAVSAALNELEEHLGQVLFVRQRGQGVTLTPFGRLAMEKAQQIVANVRELENLANDDDTLAGELTLACFEDLAPYCLPKLLRGLKERHPRIEVTIREYGFDQISKQLSNGNLDAALSYDLGLPSCIQSTVLCELPAHALLPIEHPLARHSEVSLKQLCEYPLVLTEQAYSSQHFLDLFRFHGLQPQNVSRTYSFELQRGLVANGFGVAVAYTRPFGDHSYDGQALAIRPIADPLPLQHIVLAQPRGRCDTPLAVALREQALEWFAQSPGFDWRT</sequence>
<name>A0AA42TPZ9_9BURK</name>